<dbReference type="eggNOG" id="COG1418">
    <property type="taxonomic scope" value="Bacteria"/>
</dbReference>
<sequence>MLKYKLIEELKNHFGTDKLNLEQNLKVTECAAELIKLFKTKYPNENLSEQVIIYSAVLHDLGLKQDKTNSENNSIILKKLKSSASAKDLISSLNIESLNIDFQTMEEIAQIVIHHHKAGKVSSNNFKILYDAEWIIKLEDNYQLNKLSEKEKDTLIEEKLISDLAKNLARKRFLK</sequence>
<dbReference type="Proteomes" id="UP000006866">
    <property type="component" value="Chromosome"/>
</dbReference>
<evidence type="ECO:0000313" key="2">
    <source>
        <dbReference type="Proteomes" id="UP000006866"/>
    </source>
</evidence>
<dbReference type="RefSeq" id="WP_014552815.1">
    <property type="nucleotide sequence ID" value="NC_017455.1"/>
</dbReference>
<evidence type="ECO:0000313" key="1">
    <source>
        <dbReference type="EMBL" id="ADO76782.1"/>
    </source>
</evidence>
<reference evidence="2" key="1">
    <citation type="submission" date="2010-10" db="EMBL/GenBank/DDBJ databases">
        <title>The complete genome of Halanaerobium praevalens DSM 2228.</title>
        <authorList>
            <consortium name="US DOE Joint Genome Institute (JGI-PGF)"/>
            <person name="Lucas S."/>
            <person name="Copeland A."/>
            <person name="Lapidus A."/>
            <person name="Glavina del Rio T."/>
            <person name="Dalin E."/>
            <person name="Tice H."/>
            <person name="Bruce D."/>
            <person name="Goodwin L."/>
            <person name="Pitluck S."/>
            <person name="Kyrpides N."/>
            <person name="Mavromatis K."/>
            <person name="Ivanova N."/>
            <person name="Ovchinnikova G."/>
            <person name="Chertkov O."/>
            <person name="Detter J.C."/>
            <person name="Han C."/>
            <person name="Larimer F."/>
            <person name="Land M."/>
            <person name="Hauser L."/>
            <person name="Markowitz V."/>
            <person name="Cheng J.-F."/>
            <person name="Hugenholtz P."/>
            <person name="Woyke T."/>
            <person name="Wu D."/>
            <person name="Tindall B."/>
            <person name="Pomrenke H.G."/>
            <person name="Brambilla E."/>
            <person name="Klenk H.-P."/>
            <person name="Eisen J.A."/>
        </authorList>
    </citation>
    <scope>NUCLEOTIDE SEQUENCE [LARGE SCALE GENOMIC DNA]</scope>
    <source>
        <strain evidence="2">ATCC 33744 / DSM 2228 / GSL</strain>
    </source>
</reference>
<dbReference type="SUPFAM" id="SSF109604">
    <property type="entry name" value="HD-domain/PDEase-like"/>
    <property type="match status" value="1"/>
</dbReference>
<protein>
    <recommendedName>
        <fullName evidence="3">HD domain-containing protein</fullName>
    </recommendedName>
</protein>
<name>E3DQ31_HALPG</name>
<evidence type="ECO:0008006" key="3">
    <source>
        <dbReference type="Google" id="ProtNLM"/>
    </source>
</evidence>
<dbReference type="EMBL" id="CP002175">
    <property type="protein sequence ID" value="ADO76782.1"/>
    <property type="molecule type" value="Genomic_DNA"/>
</dbReference>
<dbReference type="STRING" id="572479.Hprae_0628"/>
<dbReference type="OrthoDB" id="155250at2"/>
<organism evidence="1 2">
    <name type="scientific">Halanaerobium praevalens (strain ATCC 33744 / DSM 2228 / GSL)</name>
    <dbReference type="NCBI Taxonomy" id="572479"/>
    <lineage>
        <taxon>Bacteria</taxon>
        <taxon>Bacillati</taxon>
        <taxon>Bacillota</taxon>
        <taxon>Clostridia</taxon>
        <taxon>Halanaerobiales</taxon>
        <taxon>Halanaerobiaceae</taxon>
        <taxon>Halanaerobium</taxon>
    </lineage>
</organism>
<dbReference type="HOGENOM" id="CLU_1530481_0_0_9"/>
<keyword evidence="2" id="KW-1185">Reference proteome</keyword>
<accession>E3DQ31</accession>
<dbReference type="PATRIC" id="fig|572479.3.peg.634"/>
<dbReference type="AlphaFoldDB" id="E3DQ31"/>
<proteinExistence type="predicted"/>
<dbReference type="KEGG" id="hpk:Hprae_0628"/>
<gene>
    <name evidence="1" type="ordered locus">Hprae_0628</name>
</gene>
<dbReference type="Gene3D" id="1.10.3210.10">
    <property type="entry name" value="Hypothetical protein af1432"/>
    <property type="match status" value="1"/>
</dbReference>
<reference evidence="1 2" key="2">
    <citation type="journal article" date="2011" name="Stand. Genomic Sci.">
        <title>Complete genome sequence of the extremely halophilic Halanaerobium praevalens type strain (GSL).</title>
        <authorList>
            <person name="Ivanova N."/>
            <person name="Sikorski J."/>
            <person name="Chertkov O."/>
            <person name="Nolan M."/>
            <person name="Lucas S."/>
            <person name="Hammon N."/>
            <person name="Deshpande S."/>
            <person name="Cheng J.F."/>
            <person name="Tapia R."/>
            <person name="Han C."/>
            <person name="Goodwin L."/>
            <person name="Pitluck S."/>
            <person name="Huntemann M."/>
            <person name="Liolios K."/>
            <person name="Pagani I."/>
            <person name="Mavromatis K."/>
            <person name="Ovchinikova G."/>
            <person name="Pati A."/>
            <person name="Chen A."/>
            <person name="Palaniappan K."/>
            <person name="Land M."/>
            <person name="Hauser L."/>
            <person name="Brambilla E.M."/>
            <person name="Kannan K.P."/>
            <person name="Rohde M."/>
            <person name="Tindall B.J."/>
            <person name="Goker M."/>
            <person name="Detter J.C."/>
            <person name="Woyke T."/>
            <person name="Bristow J."/>
            <person name="Eisen J.A."/>
            <person name="Markowitz V."/>
            <person name="Hugenholtz P."/>
            <person name="Kyrpides N.C."/>
            <person name="Klenk H.P."/>
            <person name="Lapidus A."/>
        </authorList>
    </citation>
    <scope>NUCLEOTIDE SEQUENCE [LARGE SCALE GENOMIC DNA]</scope>
    <source>
        <strain evidence="2">ATCC 33744 / DSM 2228 / GSL</strain>
    </source>
</reference>